<comment type="caution">
    <text evidence="1">The sequence shown here is derived from an EMBL/GenBank/DDBJ whole genome shotgun (WGS) entry which is preliminary data.</text>
</comment>
<name>A0ACB8AEV2_9AGAM</name>
<evidence type="ECO:0000313" key="1">
    <source>
        <dbReference type="EMBL" id="KAH7911847.1"/>
    </source>
</evidence>
<proteinExistence type="predicted"/>
<protein>
    <submittedName>
        <fullName evidence="1">Uncharacterized protein</fullName>
    </submittedName>
</protein>
<organism evidence="1 2">
    <name type="scientific">Hygrophoropsis aurantiaca</name>
    <dbReference type="NCBI Taxonomy" id="72124"/>
    <lineage>
        <taxon>Eukaryota</taxon>
        <taxon>Fungi</taxon>
        <taxon>Dikarya</taxon>
        <taxon>Basidiomycota</taxon>
        <taxon>Agaricomycotina</taxon>
        <taxon>Agaricomycetes</taxon>
        <taxon>Agaricomycetidae</taxon>
        <taxon>Boletales</taxon>
        <taxon>Coniophorineae</taxon>
        <taxon>Hygrophoropsidaceae</taxon>
        <taxon>Hygrophoropsis</taxon>
    </lineage>
</organism>
<reference evidence="1" key="1">
    <citation type="journal article" date="2021" name="New Phytol.">
        <title>Evolutionary innovations through gain and loss of genes in the ectomycorrhizal Boletales.</title>
        <authorList>
            <person name="Wu G."/>
            <person name="Miyauchi S."/>
            <person name="Morin E."/>
            <person name="Kuo A."/>
            <person name="Drula E."/>
            <person name="Varga T."/>
            <person name="Kohler A."/>
            <person name="Feng B."/>
            <person name="Cao Y."/>
            <person name="Lipzen A."/>
            <person name="Daum C."/>
            <person name="Hundley H."/>
            <person name="Pangilinan J."/>
            <person name="Johnson J."/>
            <person name="Barry K."/>
            <person name="LaButti K."/>
            <person name="Ng V."/>
            <person name="Ahrendt S."/>
            <person name="Min B."/>
            <person name="Choi I.G."/>
            <person name="Park H."/>
            <person name="Plett J.M."/>
            <person name="Magnuson J."/>
            <person name="Spatafora J.W."/>
            <person name="Nagy L.G."/>
            <person name="Henrissat B."/>
            <person name="Grigoriev I.V."/>
            <person name="Yang Z.L."/>
            <person name="Xu J."/>
            <person name="Martin F.M."/>
        </authorList>
    </citation>
    <scope>NUCLEOTIDE SEQUENCE</scope>
    <source>
        <strain evidence="1">ATCC 28755</strain>
    </source>
</reference>
<gene>
    <name evidence="1" type="ORF">BJ138DRAFT_1112836</name>
</gene>
<dbReference type="Proteomes" id="UP000790377">
    <property type="component" value="Unassembled WGS sequence"/>
</dbReference>
<accession>A0ACB8AEV2</accession>
<sequence length="207" mass="22892">MQSLQGKNKSPRSSSPTKVTKDSSQHADSVSSVLTYSSLATPTLTCSSTDSNTDHSYACLTEVERLSLEDKVLSMFGGSVQFSREQICRELGEVLPMRWIDGLTVAAQPTWEMTHEIAKASVGASDIMVDAVDREAALVEKLAEHHTKMAQMMLKRFEMLKVIQKDTRMANSVMRRLEEKSAAKLVLELNHRPPIVLADRSPVADIS</sequence>
<dbReference type="EMBL" id="MU267665">
    <property type="protein sequence ID" value="KAH7911847.1"/>
    <property type="molecule type" value="Genomic_DNA"/>
</dbReference>
<keyword evidence="2" id="KW-1185">Reference proteome</keyword>
<evidence type="ECO:0000313" key="2">
    <source>
        <dbReference type="Proteomes" id="UP000790377"/>
    </source>
</evidence>